<evidence type="ECO:0000256" key="3">
    <source>
        <dbReference type="ARBA" id="ARBA00022771"/>
    </source>
</evidence>
<dbReference type="PANTHER" id="PTHR46481:SF10">
    <property type="entry name" value="ZINC FINGER BED DOMAIN-CONTAINING PROTEIN 39"/>
    <property type="match status" value="1"/>
</dbReference>
<organism evidence="7 8">
    <name type="scientific">Caerostris darwini</name>
    <dbReference type="NCBI Taxonomy" id="1538125"/>
    <lineage>
        <taxon>Eukaryota</taxon>
        <taxon>Metazoa</taxon>
        <taxon>Ecdysozoa</taxon>
        <taxon>Arthropoda</taxon>
        <taxon>Chelicerata</taxon>
        <taxon>Arachnida</taxon>
        <taxon>Araneae</taxon>
        <taxon>Araneomorphae</taxon>
        <taxon>Entelegynae</taxon>
        <taxon>Araneoidea</taxon>
        <taxon>Araneidae</taxon>
        <taxon>Caerostris</taxon>
    </lineage>
</organism>
<keyword evidence="5" id="KW-0539">Nucleus</keyword>
<comment type="subcellular location">
    <subcellularLocation>
        <location evidence="1">Nucleus</location>
    </subcellularLocation>
</comment>
<comment type="caution">
    <text evidence="7">The sequence shown here is derived from an EMBL/GenBank/DDBJ whole genome shotgun (WGS) entry which is preliminary data.</text>
</comment>
<dbReference type="Proteomes" id="UP001054837">
    <property type="component" value="Unassembled WGS sequence"/>
</dbReference>
<reference evidence="7 8" key="1">
    <citation type="submission" date="2021-06" db="EMBL/GenBank/DDBJ databases">
        <title>Caerostris darwini draft genome.</title>
        <authorList>
            <person name="Kono N."/>
            <person name="Arakawa K."/>
        </authorList>
    </citation>
    <scope>NUCLEOTIDE SEQUENCE [LARGE SCALE GENOMIC DNA]</scope>
</reference>
<feature type="region of interest" description="Disordered" evidence="6">
    <location>
        <begin position="1"/>
        <end position="34"/>
    </location>
</feature>
<protein>
    <submittedName>
        <fullName evidence="7">Uncharacterized protein</fullName>
    </submittedName>
</protein>
<accession>A0AAV4U3L8</accession>
<dbReference type="PANTHER" id="PTHR46481">
    <property type="entry name" value="ZINC FINGER BED DOMAIN-CONTAINING PROTEIN 4"/>
    <property type="match status" value="1"/>
</dbReference>
<keyword evidence="2" id="KW-0479">Metal-binding</keyword>
<dbReference type="EMBL" id="BPLQ01010661">
    <property type="protein sequence ID" value="GIY52335.1"/>
    <property type="molecule type" value="Genomic_DNA"/>
</dbReference>
<dbReference type="SUPFAM" id="SSF53098">
    <property type="entry name" value="Ribonuclease H-like"/>
    <property type="match status" value="1"/>
</dbReference>
<evidence type="ECO:0000256" key="5">
    <source>
        <dbReference type="ARBA" id="ARBA00023242"/>
    </source>
</evidence>
<evidence type="ECO:0000313" key="7">
    <source>
        <dbReference type="EMBL" id="GIY52335.1"/>
    </source>
</evidence>
<dbReference type="GO" id="GO:0008270">
    <property type="term" value="F:zinc ion binding"/>
    <property type="evidence" value="ECO:0007669"/>
    <property type="project" value="UniProtKB-KW"/>
</dbReference>
<name>A0AAV4U3L8_9ARAC</name>
<keyword evidence="3" id="KW-0863">Zinc-finger</keyword>
<evidence type="ECO:0000256" key="4">
    <source>
        <dbReference type="ARBA" id="ARBA00022833"/>
    </source>
</evidence>
<dbReference type="GO" id="GO:0005634">
    <property type="term" value="C:nucleus"/>
    <property type="evidence" value="ECO:0007669"/>
    <property type="project" value="UniProtKB-SubCell"/>
</dbReference>
<evidence type="ECO:0000313" key="8">
    <source>
        <dbReference type="Proteomes" id="UP001054837"/>
    </source>
</evidence>
<evidence type="ECO:0000256" key="6">
    <source>
        <dbReference type="SAM" id="MobiDB-lite"/>
    </source>
</evidence>
<proteinExistence type="predicted"/>
<feature type="compositionally biased region" description="Acidic residues" evidence="6">
    <location>
        <begin position="20"/>
        <end position="34"/>
    </location>
</feature>
<keyword evidence="8" id="KW-1185">Reference proteome</keyword>
<evidence type="ECO:0000256" key="2">
    <source>
        <dbReference type="ARBA" id="ARBA00022723"/>
    </source>
</evidence>
<dbReference type="InterPro" id="IPR012337">
    <property type="entry name" value="RNaseH-like_sf"/>
</dbReference>
<sequence>MYYTKKNKKEQKNPNTVDIEISDSDFEESESDNEDNDIVIVEEDIANEDEILTHQGLLPIIYKVRKIVKIFKRSHSKKAILQKCTLTENKTEYMLILDSKTRWNSLLLMIERFLKLKNAVQKTMIDLNLQINFSDSEFDLIFRTVSALLPIKLIVEALCRGDSNLFTANATINYILQSLKGQHTSPSEE</sequence>
<dbReference type="AlphaFoldDB" id="A0AAV4U3L8"/>
<evidence type="ECO:0000256" key="1">
    <source>
        <dbReference type="ARBA" id="ARBA00004123"/>
    </source>
</evidence>
<gene>
    <name evidence="7" type="primary">EVAR_86333_1</name>
    <name evidence="7" type="ORF">CDAR_207931</name>
</gene>
<keyword evidence="4" id="KW-0862">Zinc</keyword>
<dbReference type="InterPro" id="IPR052035">
    <property type="entry name" value="ZnF_BED_domain_contain"/>
</dbReference>